<evidence type="ECO:0000256" key="1">
    <source>
        <dbReference type="ARBA" id="ARBA00023604"/>
    </source>
</evidence>
<dbReference type="NCBIfam" id="NF041278">
    <property type="entry name" value="CmcJ_NvfI_EfuI"/>
    <property type="match status" value="1"/>
</dbReference>
<keyword evidence="3" id="KW-1185">Reference proteome</keyword>
<reference evidence="2 3" key="1">
    <citation type="submission" date="2024-02" db="EMBL/GenBank/DDBJ databases">
        <title>De novo assembly and annotation of 12 fungi associated with fruit tree decline syndrome in Ontario, Canada.</title>
        <authorList>
            <person name="Sulman M."/>
            <person name="Ellouze W."/>
            <person name="Ilyukhin E."/>
        </authorList>
    </citation>
    <scope>NUCLEOTIDE SEQUENCE [LARGE SCALE GENOMIC DNA]</scope>
    <source>
        <strain evidence="2 3">M169</strain>
    </source>
</reference>
<name>A0ABR1NMA6_DIAER</name>
<evidence type="ECO:0000313" key="3">
    <source>
        <dbReference type="Proteomes" id="UP001430848"/>
    </source>
</evidence>
<evidence type="ECO:0008006" key="4">
    <source>
        <dbReference type="Google" id="ProtNLM"/>
    </source>
</evidence>
<dbReference type="Proteomes" id="UP001430848">
    <property type="component" value="Unassembled WGS sequence"/>
</dbReference>
<gene>
    <name evidence="2" type="ORF">SLS63_013861</name>
</gene>
<dbReference type="PANTHER" id="PTHR34598:SF3">
    <property type="entry name" value="OXIDOREDUCTASE AN1597"/>
    <property type="match status" value="1"/>
</dbReference>
<dbReference type="EMBL" id="JAKNSF020000209">
    <property type="protein sequence ID" value="KAK7706892.1"/>
    <property type="molecule type" value="Genomic_DNA"/>
</dbReference>
<sequence>MSTIVYDSETMAKVTGALGFSEPIPGVRLKFHANDTTLDVMNTTQRDATISKAKAAAPPPSLDAEGFTLVSHKSAVQDFRDQEEIKRVHTNEIRDLLLGLTGADDVEVRGLGVLRFGERSRDSGALNNSRPARFVHIDISDKTAAEWNAKLAVPEGRAGIRRFVHLNVWRVLTPPPQDVPLAVCDARTLSPDDVHFADAMFDDPDGSGRILHSFEGLAVRQSPSQRWWYYPDMRTDEVLVFKTNDTEPGVAHAVAHGAFDDHTCPAEQQPRASLEMRGIAIWYDLGK</sequence>
<dbReference type="PANTHER" id="PTHR34598">
    <property type="entry name" value="BLL6449 PROTEIN"/>
    <property type="match status" value="1"/>
</dbReference>
<comment type="similarity">
    <text evidence="1">Belongs to the asaB hydroxylase/desaturase family.</text>
</comment>
<comment type="caution">
    <text evidence="2">The sequence shown here is derived from an EMBL/GenBank/DDBJ whole genome shotgun (WGS) entry which is preliminary data.</text>
</comment>
<dbReference type="InterPro" id="IPR044053">
    <property type="entry name" value="AsaB-like"/>
</dbReference>
<organism evidence="2 3">
    <name type="scientific">Diaporthe eres</name>
    <name type="common">Phomopsis oblonga</name>
    <dbReference type="NCBI Taxonomy" id="83184"/>
    <lineage>
        <taxon>Eukaryota</taxon>
        <taxon>Fungi</taxon>
        <taxon>Dikarya</taxon>
        <taxon>Ascomycota</taxon>
        <taxon>Pezizomycotina</taxon>
        <taxon>Sordariomycetes</taxon>
        <taxon>Sordariomycetidae</taxon>
        <taxon>Diaporthales</taxon>
        <taxon>Diaporthaceae</taxon>
        <taxon>Diaporthe</taxon>
        <taxon>Diaporthe eres species complex</taxon>
    </lineage>
</organism>
<accession>A0ABR1NMA6</accession>
<protein>
    <recommendedName>
        <fullName evidence="4">Methyltransferase</fullName>
    </recommendedName>
</protein>
<evidence type="ECO:0000313" key="2">
    <source>
        <dbReference type="EMBL" id="KAK7706892.1"/>
    </source>
</evidence>
<proteinExistence type="inferred from homology"/>